<dbReference type="Gene3D" id="1.10.260.40">
    <property type="entry name" value="lambda repressor-like DNA-binding domains"/>
    <property type="match status" value="1"/>
</dbReference>
<organism evidence="5 6">
    <name type="scientific">Pectobacterium cacticida</name>
    <dbReference type="NCBI Taxonomy" id="69221"/>
    <lineage>
        <taxon>Bacteria</taxon>
        <taxon>Pseudomonadati</taxon>
        <taxon>Pseudomonadota</taxon>
        <taxon>Gammaproteobacteria</taxon>
        <taxon>Enterobacterales</taxon>
        <taxon>Pectobacteriaceae</taxon>
        <taxon>Pectobacterium</taxon>
    </lineage>
</organism>
<dbReference type="PANTHER" id="PTHR30146">
    <property type="entry name" value="LACI-RELATED TRANSCRIPTIONAL REPRESSOR"/>
    <property type="match status" value="1"/>
</dbReference>
<keyword evidence="2 5" id="KW-0238">DNA-binding</keyword>
<dbReference type="SUPFAM" id="SSF53822">
    <property type="entry name" value="Periplasmic binding protein-like I"/>
    <property type="match status" value="1"/>
</dbReference>
<dbReference type="InterPro" id="IPR046335">
    <property type="entry name" value="LacI/GalR-like_sensor"/>
</dbReference>
<feature type="domain" description="HTH lacI-type" evidence="4">
    <location>
        <begin position="2"/>
        <end position="59"/>
    </location>
</feature>
<name>A0ABZ2GDF8_9GAMM</name>
<dbReference type="SMART" id="SM00354">
    <property type="entry name" value="HTH_LACI"/>
    <property type="match status" value="1"/>
</dbReference>
<keyword evidence="1" id="KW-0805">Transcription regulation</keyword>
<dbReference type="RefSeq" id="WP_264496111.1">
    <property type="nucleotide sequence ID" value="NZ_CP109947.1"/>
</dbReference>
<accession>A0ABZ2GDF8</accession>
<evidence type="ECO:0000256" key="1">
    <source>
        <dbReference type="ARBA" id="ARBA00023015"/>
    </source>
</evidence>
<dbReference type="SUPFAM" id="SSF47413">
    <property type="entry name" value="lambda repressor-like DNA-binding domains"/>
    <property type="match status" value="1"/>
</dbReference>
<dbReference type="Gene3D" id="3.40.50.2300">
    <property type="match status" value="2"/>
</dbReference>
<evidence type="ECO:0000313" key="5">
    <source>
        <dbReference type="EMBL" id="WWO39909.1"/>
    </source>
</evidence>
<keyword evidence="3" id="KW-0804">Transcription</keyword>
<keyword evidence="6" id="KW-1185">Reference proteome</keyword>
<evidence type="ECO:0000259" key="4">
    <source>
        <dbReference type="PROSITE" id="PS50932"/>
    </source>
</evidence>
<dbReference type="EMBL" id="CP125967">
    <property type="protein sequence ID" value="WWO39909.1"/>
    <property type="molecule type" value="Genomic_DNA"/>
</dbReference>
<dbReference type="PROSITE" id="PS50932">
    <property type="entry name" value="HTH_LACI_2"/>
    <property type="match status" value="1"/>
</dbReference>
<proteinExistence type="predicted"/>
<evidence type="ECO:0000256" key="2">
    <source>
        <dbReference type="ARBA" id="ARBA00023125"/>
    </source>
</evidence>
<dbReference type="InterPro" id="IPR028082">
    <property type="entry name" value="Peripla_BP_I"/>
</dbReference>
<gene>
    <name evidence="5" type="ORF">QNA12_08075</name>
</gene>
<dbReference type="PROSITE" id="PS00356">
    <property type="entry name" value="HTH_LACI_1"/>
    <property type="match status" value="1"/>
</dbReference>
<protein>
    <submittedName>
        <fullName evidence="5">LacI family DNA-binding transcriptional regulator</fullName>
    </submittedName>
</protein>
<dbReference type="GO" id="GO:0003677">
    <property type="term" value="F:DNA binding"/>
    <property type="evidence" value="ECO:0007669"/>
    <property type="project" value="UniProtKB-KW"/>
</dbReference>
<evidence type="ECO:0000313" key="6">
    <source>
        <dbReference type="Proteomes" id="UP001379444"/>
    </source>
</evidence>
<dbReference type="Pfam" id="PF00356">
    <property type="entry name" value="LacI"/>
    <property type="match status" value="1"/>
</dbReference>
<dbReference type="InterPro" id="IPR010982">
    <property type="entry name" value="Lambda_DNA-bd_dom_sf"/>
</dbReference>
<dbReference type="PANTHER" id="PTHR30146:SF109">
    <property type="entry name" value="HTH-TYPE TRANSCRIPTIONAL REGULATOR GALS"/>
    <property type="match status" value="1"/>
</dbReference>
<dbReference type="Proteomes" id="UP001379444">
    <property type="component" value="Chromosome"/>
</dbReference>
<sequence length="339" mass="38125">MTTLKDVAKLANVSLSTVSIIVNGKQEARKISPETCEKVINAIRTLGYVPNLNARKIRYSERSRPKLVLFWPFDSRTNILSSLLTEIHLQLHKTEFNFELVIQTYDNDKIEQSIQEIIKDSCNGIIVAGASHKDIECLESVKINSPVILINRDSKKYSMVYVDPHEIASSAIDVLKKKNITDIVIVGIKNSFIASNQRTKIFMEYCESEGITIKNNHFIRAHNSFDDGINIAKEYLRLSNRPKTIFCESDIVASGMIYHFNKVGIDLPDEVFMLAIGTVGGVLTKYLLRDITVIEVPADKIARAIVNVFINKFQSKDILSPVRRKVSPEIHIVGSCSEG</sequence>
<dbReference type="CDD" id="cd01392">
    <property type="entry name" value="HTH_LacI"/>
    <property type="match status" value="1"/>
</dbReference>
<dbReference type="Pfam" id="PF13377">
    <property type="entry name" value="Peripla_BP_3"/>
    <property type="match status" value="1"/>
</dbReference>
<evidence type="ECO:0000256" key="3">
    <source>
        <dbReference type="ARBA" id="ARBA00023163"/>
    </source>
</evidence>
<dbReference type="InterPro" id="IPR000843">
    <property type="entry name" value="HTH_LacI"/>
</dbReference>
<reference evidence="5 6" key="1">
    <citation type="journal article" date="2024" name="Front. Plant Sci.">
        <title>Comprehensive phenomic and genomic studies of the species, Pectobacterium cacticida and proposal for reclassification as Alcorniella cacticida comb. nov.</title>
        <authorList>
            <person name="Jonca J."/>
            <person name="Pirhonen M."/>
            <person name="Waleron M.M."/>
            <person name="Gawor J."/>
            <person name="Mrozik A."/>
            <person name="Smoktunowicz M."/>
            <person name="Waleron K."/>
            <person name="Waleron M."/>
        </authorList>
    </citation>
    <scope>NUCLEOTIDE SEQUENCE [LARGE SCALE GENOMIC DNA]</scope>
    <source>
        <strain evidence="5 6">DPMP6</strain>
    </source>
</reference>